<dbReference type="RefSeq" id="WP_181394975.1">
    <property type="nucleotide sequence ID" value="NZ_QGTT01000033.1"/>
</dbReference>
<evidence type="ECO:0000313" key="3">
    <source>
        <dbReference type="Proteomes" id="UP000246964"/>
    </source>
</evidence>
<protein>
    <submittedName>
        <fullName evidence="2">Uncharacterized protein</fullName>
    </submittedName>
</protein>
<accession>A0A317PV81</accession>
<sequence>MINDFKNWWNSVPKAQKTGLIVLAVFVAAVLIMSFGVTIGSSLGKVL</sequence>
<keyword evidence="1" id="KW-0472">Membrane</keyword>
<name>A0A317PV81_9GAMM</name>
<proteinExistence type="predicted"/>
<evidence type="ECO:0000313" key="2">
    <source>
        <dbReference type="EMBL" id="PWW06599.1"/>
    </source>
</evidence>
<dbReference type="Proteomes" id="UP000246964">
    <property type="component" value="Unassembled WGS sequence"/>
</dbReference>
<keyword evidence="1" id="KW-0812">Transmembrane</keyword>
<evidence type="ECO:0000256" key="1">
    <source>
        <dbReference type="SAM" id="Phobius"/>
    </source>
</evidence>
<comment type="caution">
    <text evidence="2">The sequence shown here is derived from an EMBL/GenBank/DDBJ whole genome shotgun (WGS) entry which is preliminary data.</text>
</comment>
<organism evidence="2 3">
    <name type="scientific">Pseudidiomarina maritima</name>
    <dbReference type="NCBI Taxonomy" id="519453"/>
    <lineage>
        <taxon>Bacteria</taxon>
        <taxon>Pseudomonadati</taxon>
        <taxon>Pseudomonadota</taxon>
        <taxon>Gammaproteobacteria</taxon>
        <taxon>Alteromonadales</taxon>
        <taxon>Idiomarinaceae</taxon>
        <taxon>Pseudidiomarina</taxon>
    </lineage>
</organism>
<keyword evidence="1" id="KW-1133">Transmembrane helix</keyword>
<reference evidence="2 3" key="1">
    <citation type="submission" date="2018-05" db="EMBL/GenBank/DDBJ databases">
        <title>Freshwater and sediment microbial communities from various areas in North America, analyzing microbe dynamics in response to fracking.</title>
        <authorList>
            <person name="Lamendella R."/>
        </authorList>
    </citation>
    <scope>NUCLEOTIDE SEQUENCE [LARGE SCALE GENOMIC DNA]</scope>
    <source>
        <strain evidence="2 3">125B1</strain>
    </source>
</reference>
<feature type="transmembrane region" description="Helical" evidence="1">
    <location>
        <begin position="20"/>
        <end position="43"/>
    </location>
</feature>
<gene>
    <name evidence="2" type="ORF">DET45_1337</name>
</gene>
<dbReference type="AlphaFoldDB" id="A0A317PV81"/>
<keyword evidence="3" id="KW-1185">Reference proteome</keyword>
<dbReference type="EMBL" id="QGTT01000033">
    <property type="protein sequence ID" value="PWW06599.1"/>
    <property type="molecule type" value="Genomic_DNA"/>
</dbReference>